<proteinExistence type="predicted"/>
<feature type="compositionally biased region" description="Basic and acidic residues" evidence="1">
    <location>
        <begin position="32"/>
        <end position="50"/>
    </location>
</feature>
<sequence length="403" mass="44768">MSEAPDVAAADPKTDLAEELSHIPTRAHERRQRTERTRAGELESALDRDQAASGSISAAAQAIAMNRLEQMGQEPRQSMQQQEAEHRSALSNERKREPAQAEKAAQASQAAALGDLRAEFALLSESFQQEHQAAMAAASQAIKRRRKDCRQCTYAVRGSSEPHLRGSVPFAIFSAEPDSVLARMYSDDWEYAQDEEGRAIINSNPANWALILDWLSFGVVPVAPTPELIGQCRFWQLSNLLVHIDPPSEPAPAGPPASAVIDLMEDLLIVQEPGSHFLTISYDSKDCKARFIAEGHIEHFTRFQEYSHVEEKLDIVMPAFGRSWTLRIADAWRLTTKDPSHRAISVMLTAGKGNPCTLLDIDLADAYQLEEVGVMDEVDSDLFYPPCIDARGRLFIRLTVTFM</sequence>
<evidence type="ECO:0000256" key="1">
    <source>
        <dbReference type="SAM" id="MobiDB-lite"/>
    </source>
</evidence>
<accession>A0AAW1SLH7</accession>
<dbReference type="Gene3D" id="3.30.710.10">
    <property type="entry name" value="Potassium Channel Kv1.1, Chain A"/>
    <property type="match status" value="1"/>
</dbReference>
<feature type="region of interest" description="Disordered" evidence="1">
    <location>
        <begin position="1"/>
        <end position="57"/>
    </location>
</feature>
<gene>
    <name evidence="2" type="ORF">WJX84_004252</name>
</gene>
<comment type="caution">
    <text evidence="2">The sequence shown here is derived from an EMBL/GenBank/DDBJ whole genome shotgun (WGS) entry which is preliminary data.</text>
</comment>
<name>A0AAW1SLH7_9CHLO</name>
<keyword evidence="3" id="KW-1185">Reference proteome</keyword>
<organism evidence="2 3">
    <name type="scientific">Apatococcus fuscideae</name>
    <dbReference type="NCBI Taxonomy" id="2026836"/>
    <lineage>
        <taxon>Eukaryota</taxon>
        <taxon>Viridiplantae</taxon>
        <taxon>Chlorophyta</taxon>
        <taxon>core chlorophytes</taxon>
        <taxon>Trebouxiophyceae</taxon>
        <taxon>Chlorellales</taxon>
        <taxon>Chlorellaceae</taxon>
        <taxon>Apatococcus</taxon>
    </lineage>
</organism>
<feature type="region of interest" description="Disordered" evidence="1">
    <location>
        <begin position="72"/>
        <end position="108"/>
    </location>
</feature>
<dbReference type="EMBL" id="JALJOV010001459">
    <property type="protein sequence ID" value="KAK9847545.1"/>
    <property type="molecule type" value="Genomic_DNA"/>
</dbReference>
<feature type="compositionally biased region" description="Basic and acidic residues" evidence="1">
    <location>
        <begin position="83"/>
        <end position="100"/>
    </location>
</feature>
<dbReference type="SUPFAM" id="SSF54695">
    <property type="entry name" value="POZ domain"/>
    <property type="match status" value="1"/>
</dbReference>
<evidence type="ECO:0000313" key="2">
    <source>
        <dbReference type="EMBL" id="KAK9847545.1"/>
    </source>
</evidence>
<dbReference type="Proteomes" id="UP001485043">
    <property type="component" value="Unassembled WGS sequence"/>
</dbReference>
<feature type="compositionally biased region" description="Basic and acidic residues" evidence="1">
    <location>
        <begin position="12"/>
        <end position="21"/>
    </location>
</feature>
<reference evidence="2 3" key="1">
    <citation type="journal article" date="2024" name="Nat. Commun.">
        <title>Phylogenomics reveals the evolutionary origins of lichenization in chlorophyte algae.</title>
        <authorList>
            <person name="Puginier C."/>
            <person name="Libourel C."/>
            <person name="Otte J."/>
            <person name="Skaloud P."/>
            <person name="Haon M."/>
            <person name="Grisel S."/>
            <person name="Petersen M."/>
            <person name="Berrin J.G."/>
            <person name="Delaux P.M."/>
            <person name="Dal Grande F."/>
            <person name="Keller J."/>
        </authorList>
    </citation>
    <scope>NUCLEOTIDE SEQUENCE [LARGE SCALE GENOMIC DNA]</scope>
    <source>
        <strain evidence="2 3">SAG 2523</strain>
    </source>
</reference>
<evidence type="ECO:0000313" key="3">
    <source>
        <dbReference type="Proteomes" id="UP001485043"/>
    </source>
</evidence>
<dbReference type="AlphaFoldDB" id="A0AAW1SLH7"/>
<protein>
    <submittedName>
        <fullName evidence="2">Uncharacterized protein</fullName>
    </submittedName>
</protein>
<dbReference type="InterPro" id="IPR011333">
    <property type="entry name" value="SKP1/BTB/POZ_sf"/>
</dbReference>